<reference evidence="1" key="1">
    <citation type="submission" date="2014-09" db="EMBL/GenBank/DDBJ databases">
        <authorList>
            <person name="Magalhaes I.L.F."/>
            <person name="Oliveira U."/>
            <person name="Santos F.R."/>
            <person name="Vidigal T.H.D.A."/>
            <person name="Brescovit A.D."/>
            <person name="Santos A.J."/>
        </authorList>
    </citation>
    <scope>NUCLEOTIDE SEQUENCE</scope>
    <source>
        <tissue evidence="1">Shoot tissue taken approximately 20 cm above the soil surface</tissue>
    </source>
</reference>
<protein>
    <submittedName>
        <fullName evidence="1">Uncharacterized protein</fullName>
    </submittedName>
</protein>
<dbReference type="AlphaFoldDB" id="A0A0A9B0Y1"/>
<accession>A0A0A9B0Y1</accession>
<dbReference type="EMBL" id="GBRH01244903">
    <property type="protein sequence ID" value="JAD52992.1"/>
    <property type="molecule type" value="Transcribed_RNA"/>
</dbReference>
<name>A0A0A9B0Y1_ARUDO</name>
<sequence>MWWKYLCFGDFIFRIAAKGFLLNRNKFLSGQSNY</sequence>
<proteinExistence type="predicted"/>
<evidence type="ECO:0000313" key="1">
    <source>
        <dbReference type="EMBL" id="JAD52992.1"/>
    </source>
</evidence>
<organism evidence="1">
    <name type="scientific">Arundo donax</name>
    <name type="common">Giant reed</name>
    <name type="synonym">Donax arundinaceus</name>
    <dbReference type="NCBI Taxonomy" id="35708"/>
    <lineage>
        <taxon>Eukaryota</taxon>
        <taxon>Viridiplantae</taxon>
        <taxon>Streptophyta</taxon>
        <taxon>Embryophyta</taxon>
        <taxon>Tracheophyta</taxon>
        <taxon>Spermatophyta</taxon>
        <taxon>Magnoliopsida</taxon>
        <taxon>Liliopsida</taxon>
        <taxon>Poales</taxon>
        <taxon>Poaceae</taxon>
        <taxon>PACMAD clade</taxon>
        <taxon>Arundinoideae</taxon>
        <taxon>Arundineae</taxon>
        <taxon>Arundo</taxon>
    </lineage>
</organism>
<reference evidence="1" key="2">
    <citation type="journal article" date="2015" name="Data Brief">
        <title>Shoot transcriptome of the giant reed, Arundo donax.</title>
        <authorList>
            <person name="Barrero R.A."/>
            <person name="Guerrero F.D."/>
            <person name="Moolhuijzen P."/>
            <person name="Goolsby J.A."/>
            <person name="Tidwell J."/>
            <person name="Bellgard S.E."/>
            <person name="Bellgard M.I."/>
        </authorList>
    </citation>
    <scope>NUCLEOTIDE SEQUENCE</scope>
    <source>
        <tissue evidence="1">Shoot tissue taken approximately 20 cm above the soil surface</tissue>
    </source>
</reference>